<reference evidence="1" key="1">
    <citation type="submission" date="2014-09" db="EMBL/GenBank/DDBJ databases">
        <authorList>
            <person name="Magalhaes I.L.F."/>
            <person name="Oliveira U."/>
            <person name="Santos F.R."/>
            <person name="Vidigal T.H.D.A."/>
            <person name="Brescovit A.D."/>
            <person name="Santos A.J."/>
        </authorList>
    </citation>
    <scope>NUCLEOTIDE SEQUENCE</scope>
    <source>
        <tissue evidence="1">Shoot tissue taken approximately 20 cm above the soil surface</tissue>
    </source>
</reference>
<proteinExistence type="predicted"/>
<protein>
    <submittedName>
        <fullName evidence="1">Uncharacterized protein</fullName>
    </submittedName>
</protein>
<organism evidence="1">
    <name type="scientific">Arundo donax</name>
    <name type="common">Giant reed</name>
    <name type="synonym">Donax arundinaceus</name>
    <dbReference type="NCBI Taxonomy" id="35708"/>
    <lineage>
        <taxon>Eukaryota</taxon>
        <taxon>Viridiplantae</taxon>
        <taxon>Streptophyta</taxon>
        <taxon>Embryophyta</taxon>
        <taxon>Tracheophyta</taxon>
        <taxon>Spermatophyta</taxon>
        <taxon>Magnoliopsida</taxon>
        <taxon>Liliopsida</taxon>
        <taxon>Poales</taxon>
        <taxon>Poaceae</taxon>
        <taxon>PACMAD clade</taxon>
        <taxon>Arundinoideae</taxon>
        <taxon>Arundineae</taxon>
        <taxon>Arundo</taxon>
    </lineage>
</organism>
<name>A0A0A8Z1G3_ARUDO</name>
<evidence type="ECO:0000313" key="1">
    <source>
        <dbReference type="EMBL" id="JAD32616.1"/>
    </source>
</evidence>
<sequence>MVAEIFQSVDIPKCFYCLPHMLYLGYFRRKNIYFYHGDTLQSICYLQSARAPLKHTNTFFYHKLFSRMLKNS</sequence>
<dbReference type="EMBL" id="GBRH01265279">
    <property type="protein sequence ID" value="JAD32616.1"/>
    <property type="molecule type" value="Transcribed_RNA"/>
</dbReference>
<dbReference type="AlphaFoldDB" id="A0A0A8Z1G3"/>
<accession>A0A0A8Z1G3</accession>
<reference evidence="1" key="2">
    <citation type="journal article" date="2015" name="Data Brief">
        <title>Shoot transcriptome of the giant reed, Arundo donax.</title>
        <authorList>
            <person name="Barrero R.A."/>
            <person name="Guerrero F.D."/>
            <person name="Moolhuijzen P."/>
            <person name="Goolsby J.A."/>
            <person name="Tidwell J."/>
            <person name="Bellgard S.E."/>
            <person name="Bellgard M.I."/>
        </authorList>
    </citation>
    <scope>NUCLEOTIDE SEQUENCE</scope>
    <source>
        <tissue evidence="1">Shoot tissue taken approximately 20 cm above the soil surface</tissue>
    </source>
</reference>